<organism evidence="4 5">
    <name type="scientific">Streptomyces globosus</name>
    <dbReference type="NCBI Taxonomy" id="68209"/>
    <lineage>
        <taxon>Bacteria</taxon>
        <taxon>Bacillati</taxon>
        <taxon>Actinomycetota</taxon>
        <taxon>Actinomycetes</taxon>
        <taxon>Kitasatosporales</taxon>
        <taxon>Streptomycetaceae</taxon>
        <taxon>Streptomyces</taxon>
    </lineage>
</organism>
<dbReference type="Gene3D" id="3.90.470.20">
    <property type="entry name" value="4'-phosphopantetheinyl transferase domain"/>
    <property type="match status" value="1"/>
</dbReference>
<dbReference type="PANTHER" id="PTHR12215">
    <property type="entry name" value="PHOSPHOPANTETHEINE TRANSFERASE"/>
    <property type="match status" value="1"/>
</dbReference>
<sequence length="224" mass="23631">MDEPRVLDLRHPPRTPPLPSCWLVTPDAQSIGELLAPRTLDAAEQRTAAAFHSEQEGLGYMTAHVALRTLLGAALGRAPEAIRLVRRPCPDCGGPHGRPAVGGSALHFSLARTGGLALIALAARPVGVDIERVPDPDTAERLASELHPRERHELAALPAGSRPGAVARIWVRKEAHSKGLGIGLARPLDLDYVGAGPPPRLAEWQLHDLAAPAGHRAALASATP</sequence>
<dbReference type="RefSeq" id="WP_114055281.1">
    <property type="nucleotide sequence ID" value="NZ_CP030862.1"/>
</dbReference>
<evidence type="ECO:0000259" key="3">
    <source>
        <dbReference type="Pfam" id="PF01648"/>
    </source>
</evidence>
<evidence type="ECO:0000313" key="5">
    <source>
        <dbReference type="Proteomes" id="UP000252004"/>
    </source>
</evidence>
<dbReference type="SUPFAM" id="SSF56214">
    <property type="entry name" value="4'-phosphopantetheinyl transferase"/>
    <property type="match status" value="2"/>
</dbReference>
<keyword evidence="2 4" id="KW-0808">Transferase</keyword>
<proteinExistence type="inferred from homology"/>
<keyword evidence="5" id="KW-1185">Reference proteome</keyword>
<feature type="domain" description="4'-phosphopantetheinyl transferase" evidence="3">
    <location>
        <begin position="125"/>
        <end position="191"/>
    </location>
</feature>
<dbReference type="EMBL" id="CP030862">
    <property type="protein sequence ID" value="AXE24100.1"/>
    <property type="molecule type" value="Genomic_DNA"/>
</dbReference>
<dbReference type="PANTHER" id="PTHR12215:SF10">
    <property type="entry name" value="L-AMINOADIPATE-SEMIALDEHYDE DEHYDROGENASE-PHOSPHOPANTETHEINYL TRANSFERASE"/>
    <property type="match status" value="1"/>
</dbReference>
<dbReference type="InterPro" id="IPR008278">
    <property type="entry name" value="4-PPantetheinyl_Trfase_dom"/>
</dbReference>
<comment type="similarity">
    <text evidence="1">Belongs to the P-Pant transferase superfamily. Gsp/Sfp/HetI/AcpT family.</text>
</comment>
<accession>A0A344TZM9</accession>
<dbReference type="GO" id="GO:0005829">
    <property type="term" value="C:cytosol"/>
    <property type="evidence" value="ECO:0007669"/>
    <property type="project" value="TreeGrafter"/>
</dbReference>
<gene>
    <name evidence="4" type="ORF">C0216_12110</name>
</gene>
<dbReference type="InterPro" id="IPR037143">
    <property type="entry name" value="4-PPantetheinyl_Trfase_dom_sf"/>
</dbReference>
<dbReference type="InterPro" id="IPR050559">
    <property type="entry name" value="P-Pant_transferase_sf"/>
</dbReference>
<dbReference type="GO" id="GO:0008897">
    <property type="term" value="F:holo-[acyl-carrier-protein] synthase activity"/>
    <property type="evidence" value="ECO:0007669"/>
    <property type="project" value="InterPro"/>
</dbReference>
<protein>
    <submittedName>
        <fullName evidence="4">4-phosphopantetheinyl transferase</fullName>
    </submittedName>
</protein>
<dbReference type="AlphaFoldDB" id="A0A344TZM9"/>
<dbReference type="Proteomes" id="UP000252004">
    <property type="component" value="Chromosome"/>
</dbReference>
<dbReference type="GO" id="GO:0000287">
    <property type="term" value="F:magnesium ion binding"/>
    <property type="evidence" value="ECO:0007669"/>
    <property type="project" value="InterPro"/>
</dbReference>
<evidence type="ECO:0000256" key="2">
    <source>
        <dbReference type="ARBA" id="ARBA00022679"/>
    </source>
</evidence>
<dbReference type="GO" id="GO:0019878">
    <property type="term" value="P:lysine biosynthetic process via aminoadipic acid"/>
    <property type="evidence" value="ECO:0007669"/>
    <property type="project" value="TreeGrafter"/>
</dbReference>
<dbReference type="OrthoDB" id="190168at2"/>
<dbReference type="Pfam" id="PF01648">
    <property type="entry name" value="ACPS"/>
    <property type="match status" value="1"/>
</dbReference>
<dbReference type="KEGG" id="sgz:C0216_12110"/>
<evidence type="ECO:0000313" key="4">
    <source>
        <dbReference type="EMBL" id="AXE24100.1"/>
    </source>
</evidence>
<evidence type="ECO:0000256" key="1">
    <source>
        <dbReference type="ARBA" id="ARBA00010990"/>
    </source>
</evidence>
<name>A0A344TZM9_9ACTN</name>
<reference evidence="4 5" key="1">
    <citation type="submission" date="2018-01" db="EMBL/GenBank/DDBJ databases">
        <title>Draft genome Sequence of streptomyces globosus LZH-48.</title>
        <authorList>
            <person name="Ran K."/>
            <person name="Li Z."/>
            <person name="Wei S."/>
            <person name="Dong R."/>
        </authorList>
    </citation>
    <scope>NUCLEOTIDE SEQUENCE [LARGE SCALE GENOMIC DNA]</scope>
    <source>
        <strain evidence="4 5">LZH-48</strain>
    </source>
</reference>